<dbReference type="Gene3D" id="2.60.120.620">
    <property type="entry name" value="q2cbj1_9rhob like domain"/>
    <property type="match status" value="1"/>
</dbReference>
<accession>A0A061H6W9</accession>
<proteinExistence type="predicted"/>
<evidence type="ECO:0000256" key="1">
    <source>
        <dbReference type="SAM" id="MobiDB-lite"/>
    </source>
</evidence>
<reference evidence="3 4" key="1">
    <citation type="journal article" date="2013" name="Plant Cell">
        <title>The transition from a phytopathogenic smut ancestor to an anamorphic biocontrol agent deciphered by comparative whole-genome analysis.</title>
        <authorList>
            <person name="Lefebvre F."/>
            <person name="Joly D.L."/>
            <person name="Labbe C."/>
            <person name="Teichmann B."/>
            <person name="Linning R."/>
            <person name="Belzile F."/>
            <person name="Bakkeren G."/>
            <person name="Belanger R.R."/>
        </authorList>
    </citation>
    <scope>NUCLEOTIDE SEQUENCE [LARGE SCALE GENOMIC DNA]</scope>
    <source>
        <strain evidence="3 4">PF-1</strain>
    </source>
</reference>
<organism evidence="3 4">
    <name type="scientific">Pseudozyma flocculosa PF-1</name>
    <dbReference type="NCBI Taxonomy" id="1277687"/>
    <lineage>
        <taxon>Eukaryota</taxon>
        <taxon>Fungi</taxon>
        <taxon>Dikarya</taxon>
        <taxon>Basidiomycota</taxon>
        <taxon>Ustilaginomycotina</taxon>
        <taxon>Ustilaginomycetes</taxon>
        <taxon>Ustilaginales</taxon>
        <taxon>Ustilaginaceae</taxon>
        <taxon>Pseudozyma</taxon>
    </lineage>
</organism>
<dbReference type="EMBL" id="KE361645">
    <property type="protein sequence ID" value="EPQ26341.1"/>
    <property type="molecule type" value="Genomic_DNA"/>
</dbReference>
<evidence type="ECO:0000313" key="3">
    <source>
        <dbReference type="EMBL" id="EPQ26341.1"/>
    </source>
</evidence>
<feature type="region of interest" description="Disordered" evidence="1">
    <location>
        <begin position="1"/>
        <end position="20"/>
    </location>
</feature>
<feature type="compositionally biased region" description="Low complexity" evidence="1">
    <location>
        <begin position="1"/>
        <end position="11"/>
    </location>
</feature>
<protein>
    <recommendedName>
        <fullName evidence="2">Fe2OG dioxygenase domain-containing protein</fullName>
    </recommendedName>
</protein>
<feature type="domain" description="Fe2OG dioxygenase" evidence="2">
    <location>
        <begin position="172"/>
        <end position="270"/>
    </location>
</feature>
<feature type="region of interest" description="Disordered" evidence="1">
    <location>
        <begin position="854"/>
        <end position="915"/>
    </location>
</feature>
<feature type="compositionally biased region" description="Acidic residues" evidence="1">
    <location>
        <begin position="854"/>
        <end position="863"/>
    </location>
</feature>
<name>A0A061H6W9_9BASI</name>
<dbReference type="PANTHER" id="PTHR33099">
    <property type="entry name" value="FE2OG DIOXYGENASE DOMAIN-CONTAINING PROTEIN"/>
    <property type="match status" value="1"/>
</dbReference>
<dbReference type="InterPro" id="IPR044862">
    <property type="entry name" value="Pro_4_hyd_alph_FE2OG_OXY"/>
</dbReference>
<dbReference type="PROSITE" id="PS51471">
    <property type="entry name" value="FE2OG_OXY"/>
    <property type="match status" value="1"/>
</dbReference>
<dbReference type="InterPro" id="IPR005123">
    <property type="entry name" value="Oxoglu/Fe-dep_dioxygenase_dom"/>
</dbReference>
<dbReference type="KEGG" id="pfp:PFL1_05989"/>
<sequence>MSSSELSYESSDYGDGDYDTWPTDNNVPDFKWAHFPILEDDVPAKNFGEQQGPLHDVGKLLAEGPQEQQNLDKFTFGGPADLLPPLPGLSVEGYGPVALPIVRPAEAKKLAAKCQKAPFGRGRDTLFDASVRKTWQLEPEKVTIANQAWHDGIAALGSLIARKMGFPGTPVTLHLYKLLLYDVGGHFGRHRDTEKEDGMFATLVVQLPSNHTGGQMVVYKGGASVTHDFGAAAGTAAFKCHYAVHYADAEHEITPVTEGHRLALVYSVCWPADRDRSSIPSSVDAEVRAKMASALRQMSGQERRFYLPLDHEYTPKSIAGLGDRAFKGVDRDRLVSLRAANALLPEDRRYAFFIAKAERRQLFWKHCERKAWEEYERPRIAFKQLQDLDGGRIIQGSCSPASYFGAHDILNPDAKSLLKLWQGHRTKQSEDTGNEGPAVETTYTKYVLLAWPARLVRGLEVICAGEDETLSALLARGASDAELADFLRVVEHFYAALVRPAGVTVGKEKLRHAIFKALWARPFNRQLLDLYLAIFSTAKLLLHSDRGWNDFMRLTQWQQAWPAVGNRVLDILADDPNVVLRAIRAQRDRAPEETIHILVEALLRKEHGLGSSANDLDWLEWLNWDETAMWQVAVSIPGSAVCRNIVQRHLNAADDRFEIGPCLAALRNCRRKQPQQFEACREAIRPLVERCIAQLQGQRAQASQARPAQDYWRFAATRFHGDARVRDFLRGPERTTTISGFDGSQAARYFVEDCQVRMRPSAAVDAQKWKRHGEPDFTFTAAKEGRGREATVTLTKTDLYPQQRELKRLDKVKHLDESLAEWGSLLDPVTSAATTSTDEALTDRDADADLEAVYEDEDEDADGGDQPPRGRSTVGHDSRPDADDPLPTPSQLGREREHSDEDRQGKRIRADPEAE</sequence>
<dbReference type="eggNOG" id="ENOG502QTV7">
    <property type="taxonomic scope" value="Eukaryota"/>
</dbReference>
<dbReference type="Proteomes" id="UP000053664">
    <property type="component" value="Unassembled WGS sequence"/>
</dbReference>
<feature type="compositionally biased region" description="Basic and acidic residues" evidence="1">
    <location>
        <begin position="893"/>
        <end position="915"/>
    </location>
</feature>
<dbReference type="PANTHER" id="PTHR33099:SF7">
    <property type="entry name" value="MYND-TYPE DOMAIN-CONTAINING PROTEIN"/>
    <property type="match status" value="1"/>
</dbReference>
<gene>
    <name evidence="3" type="ORF">PFL1_05989</name>
</gene>
<dbReference type="HOGENOM" id="CLU_315702_0_0_1"/>
<dbReference type="Pfam" id="PF13640">
    <property type="entry name" value="2OG-FeII_Oxy_3"/>
    <property type="match status" value="1"/>
</dbReference>
<dbReference type="RefSeq" id="XP_007881718.1">
    <property type="nucleotide sequence ID" value="XM_007883527.1"/>
</dbReference>
<dbReference type="GeneID" id="19320069"/>
<evidence type="ECO:0000259" key="2">
    <source>
        <dbReference type="PROSITE" id="PS51471"/>
    </source>
</evidence>
<evidence type="ECO:0000313" key="4">
    <source>
        <dbReference type="Proteomes" id="UP000053664"/>
    </source>
</evidence>
<dbReference type="AlphaFoldDB" id="A0A061H6W9"/>